<dbReference type="GO" id="GO:0000156">
    <property type="term" value="F:phosphorelay response regulator activity"/>
    <property type="evidence" value="ECO:0007669"/>
    <property type="project" value="TreeGrafter"/>
</dbReference>
<dbReference type="SMART" id="SM00862">
    <property type="entry name" value="Trans_reg_C"/>
    <property type="match status" value="1"/>
</dbReference>
<keyword evidence="11" id="KW-1185">Reference proteome</keyword>
<evidence type="ECO:0000256" key="2">
    <source>
        <dbReference type="ARBA" id="ARBA00023012"/>
    </source>
</evidence>
<gene>
    <name evidence="10" type="ORF">SG34_032635</name>
</gene>
<dbReference type="InterPro" id="IPR011006">
    <property type="entry name" value="CheY-like_superfamily"/>
</dbReference>
<dbReference type="PROSITE" id="PS50110">
    <property type="entry name" value="RESPONSE_REGULATORY"/>
    <property type="match status" value="1"/>
</dbReference>
<dbReference type="Gene3D" id="1.10.10.10">
    <property type="entry name" value="Winged helix-like DNA-binding domain superfamily/Winged helix DNA-binding domain"/>
    <property type="match status" value="1"/>
</dbReference>
<dbReference type="Pfam" id="PF00486">
    <property type="entry name" value="Trans_reg_C"/>
    <property type="match status" value="1"/>
</dbReference>
<keyword evidence="4 7" id="KW-0238">DNA-binding</keyword>
<name>A0AAF0CFT4_9GAMM</name>
<evidence type="ECO:0000256" key="7">
    <source>
        <dbReference type="PROSITE-ProRule" id="PRU01091"/>
    </source>
</evidence>
<keyword evidence="3" id="KW-0805">Transcription regulation</keyword>
<reference evidence="10 11" key="2">
    <citation type="journal article" date="2022" name="Mar. Drugs">
        <title>Bioassay-Guided Fractionation Leads to the Detection of Cholic Acid Generated by the Rare Thalassomonas sp.</title>
        <authorList>
            <person name="Pheiffer F."/>
            <person name="Schneider Y.K."/>
            <person name="Hansen E.H."/>
            <person name="Andersen J.H."/>
            <person name="Isaksson J."/>
            <person name="Busche T."/>
            <person name="R C."/>
            <person name="Kalinowski J."/>
            <person name="Zyl L.V."/>
            <person name="Trindade M."/>
        </authorList>
    </citation>
    <scope>NUCLEOTIDE SEQUENCE [LARGE SCALE GENOMIC DNA]</scope>
    <source>
        <strain evidence="10 11">XOM25</strain>
    </source>
</reference>
<dbReference type="InterPro" id="IPR001867">
    <property type="entry name" value="OmpR/PhoB-type_DNA-bd"/>
</dbReference>
<dbReference type="SUPFAM" id="SSF52172">
    <property type="entry name" value="CheY-like"/>
    <property type="match status" value="1"/>
</dbReference>
<dbReference type="GO" id="GO:0006355">
    <property type="term" value="P:regulation of DNA-templated transcription"/>
    <property type="evidence" value="ECO:0007669"/>
    <property type="project" value="InterPro"/>
</dbReference>
<keyword evidence="2" id="KW-0902">Two-component regulatory system</keyword>
<evidence type="ECO:0000256" key="1">
    <source>
        <dbReference type="ARBA" id="ARBA00022553"/>
    </source>
</evidence>
<dbReference type="CDD" id="cd00383">
    <property type="entry name" value="trans_reg_C"/>
    <property type="match status" value="1"/>
</dbReference>
<evidence type="ECO:0000256" key="3">
    <source>
        <dbReference type="ARBA" id="ARBA00023015"/>
    </source>
</evidence>
<evidence type="ECO:0000256" key="4">
    <source>
        <dbReference type="ARBA" id="ARBA00023125"/>
    </source>
</evidence>
<feature type="DNA-binding region" description="OmpR/PhoB-type" evidence="7">
    <location>
        <begin position="125"/>
        <end position="223"/>
    </location>
</feature>
<keyword evidence="5" id="KW-0804">Transcription</keyword>
<dbReference type="PANTHER" id="PTHR48111:SF76">
    <property type="entry name" value="TWO-COMPONENT RESPONSE REGULATOR"/>
    <property type="match status" value="1"/>
</dbReference>
<evidence type="ECO:0000256" key="6">
    <source>
        <dbReference type="PROSITE-ProRule" id="PRU00169"/>
    </source>
</evidence>
<dbReference type="PROSITE" id="PS51755">
    <property type="entry name" value="OMPR_PHOB"/>
    <property type="match status" value="1"/>
</dbReference>
<dbReference type="InterPro" id="IPR036388">
    <property type="entry name" value="WH-like_DNA-bd_sf"/>
</dbReference>
<dbReference type="AlphaFoldDB" id="A0AAF0CFT4"/>
<dbReference type="Proteomes" id="UP000032352">
    <property type="component" value="Chromosome pTvir"/>
</dbReference>
<dbReference type="Gene3D" id="3.40.50.2300">
    <property type="match status" value="1"/>
</dbReference>
<dbReference type="FunFam" id="1.10.10.10:FF:000005">
    <property type="entry name" value="Two-component system response regulator"/>
    <property type="match status" value="1"/>
</dbReference>
<evidence type="ECO:0000259" key="9">
    <source>
        <dbReference type="PROSITE" id="PS51755"/>
    </source>
</evidence>
<feature type="domain" description="Response regulatory" evidence="8">
    <location>
        <begin position="2"/>
        <end position="116"/>
    </location>
</feature>
<dbReference type="GO" id="GO:0000976">
    <property type="term" value="F:transcription cis-regulatory region binding"/>
    <property type="evidence" value="ECO:0007669"/>
    <property type="project" value="TreeGrafter"/>
</dbReference>
<dbReference type="SMART" id="SM00448">
    <property type="entry name" value="REC"/>
    <property type="match status" value="1"/>
</dbReference>
<dbReference type="GO" id="GO:0032993">
    <property type="term" value="C:protein-DNA complex"/>
    <property type="evidence" value="ECO:0007669"/>
    <property type="project" value="TreeGrafter"/>
</dbReference>
<evidence type="ECO:0000256" key="5">
    <source>
        <dbReference type="ARBA" id="ARBA00023163"/>
    </source>
</evidence>
<evidence type="ECO:0000313" key="10">
    <source>
        <dbReference type="EMBL" id="WDE09329.1"/>
    </source>
</evidence>
<dbReference type="InterPro" id="IPR039420">
    <property type="entry name" value="WalR-like"/>
</dbReference>
<dbReference type="InterPro" id="IPR001789">
    <property type="entry name" value="Sig_transdc_resp-reg_receiver"/>
</dbReference>
<dbReference type="KEGG" id="tvd:SG34_032635"/>
<dbReference type="PANTHER" id="PTHR48111">
    <property type="entry name" value="REGULATOR OF RPOS"/>
    <property type="match status" value="1"/>
</dbReference>
<evidence type="ECO:0000259" key="8">
    <source>
        <dbReference type="PROSITE" id="PS50110"/>
    </source>
</evidence>
<keyword evidence="1 6" id="KW-0597">Phosphoprotein</keyword>
<protein>
    <submittedName>
        <fullName evidence="10">Response regulator transcription factor</fullName>
    </submittedName>
</protein>
<organism evidence="10 11">
    <name type="scientific">Thalassomonas viridans</name>
    <dbReference type="NCBI Taxonomy" id="137584"/>
    <lineage>
        <taxon>Bacteria</taxon>
        <taxon>Pseudomonadati</taxon>
        <taxon>Pseudomonadota</taxon>
        <taxon>Gammaproteobacteria</taxon>
        <taxon>Alteromonadales</taxon>
        <taxon>Colwelliaceae</taxon>
        <taxon>Thalassomonas</taxon>
    </lineage>
</organism>
<accession>A0AAF0CFT4</accession>
<sequence length="230" mass="25796">MKILIIEDNIEINTYICNGLRQAGHSVNGVTDGNKALIEASHGHYDVLVIDRVLPGLDGLSIIKALRAMGKRTPSLMLSALIDVAHRVEGLRAGADDYLSKPFYFSELLARIESLNRRNLPVQQDTVLQVDSLQLDLLGRQVKRGQRIIELLPREYTLLEYLMKHSGQVVTRTMLLETLWGFNFDPQTNIVDVHISRIRKKIDGPTDKPLLHTVRGVGYVIRAKSCSPPP</sequence>
<feature type="domain" description="OmpR/PhoB-type" evidence="9">
    <location>
        <begin position="125"/>
        <end position="223"/>
    </location>
</feature>
<dbReference type="EMBL" id="CP059734">
    <property type="protein sequence ID" value="WDE09329.1"/>
    <property type="molecule type" value="Genomic_DNA"/>
</dbReference>
<proteinExistence type="predicted"/>
<reference evidence="10 11" key="1">
    <citation type="journal article" date="2015" name="Genome Announc.">
        <title>Draft Genome Sequences of Marine Isolates of Thalassomonas viridans and Thalassomonas actiniarum.</title>
        <authorList>
            <person name="Olonade I."/>
            <person name="van Zyl L.J."/>
            <person name="Trindade M."/>
        </authorList>
    </citation>
    <scope>NUCLEOTIDE SEQUENCE [LARGE SCALE GENOMIC DNA]</scope>
    <source>
        <strain evidence="10 11">XOM25</strain>
    </source>
</reference>
<evidence type="ECO:0000313" key="11">
    <source>
        <dbReference type="Proteomes" id="UP000032352"/>
    </source>
</evidence>
<dbReference type="GO" id="GO:0005829">
    <property type="term" value="C:cytosol"/>
    <property type="evidence" value="ECO:0007669"/>
    <property type="project" value="TreeGrafter"/>
</dbReference>
<dbReference type="Gene3D" id="6.10.250.690">
    <property type="match status" value="1"/>
</dbReference>
<dbReference type="Pfam" id="PF00072">
    <property type="entry name" value="Response_reg"/>
    <property type="match status" value="1"/>
</dbReference>
<feature type="modified residue" description="4-aspartylphosphate" evidence="6">
    <location>
        <position position="51"/>
    </location>
</feature>